<name>A0ABN9T2V1_9DINO</name>
<comment type="caution">
    <text evidence="3">The sequence shown here is derived from an EMBL/GenBank/DDBJ whole genome shotgun (WGS) entry which is preliminary data.</text>
</comment>
<evidence type="ECO:0000313" key="4">
    <source>
        <dbReference type="Proteomes" id="UP001189429"/>
    </source>
</evidence>
<evidence type="ECO:0000256" key="2">
    <source>
        <dbReference type="SAM" id="SignalP"/>
    </source>
</evidence>
<sequence>MCMARSPAGSLIPILATLCMCAAWLWLDCPVGGRGLQLWVFFGGRTPTRSKGPAMPTSVAQSWVFPPPPRPQGSAPEGKGSLVRRYSSVMIVHIPKCSGTSFYEDAKKLVARGIRVETNHEQPILNTERHSRVFLMSFLRHPVEHVMSQFLMCKYSFWAVHMATKRFKFPRDSSSILLDGLSEWIGMFTSSNHTLTNLTCNERGDCKNRTGPGPPKQLFDYNCYNPWNMQARYLATRAGHHADVDQLEPDLVTAKLGLQSLTFNGITDLYPESVCAFRFYITGTLPPDCECVQTAPNGSELSHIKHGVPEHHHSDLSPENFRSLSNLIQVDVRVFLHALALFERSIDNISGLTGKRIICSSRLADLKIQALRLCQEVSAQPQLCAF</sequence>
<protein>
    <recommendedName>
        <fullName evidence="5">Heparan-sulfate 6-O-sulfotransferase</fullName>
    </recommendedName>
</protein>
<feature type="chain" id="PRO_5045237055" description="Heparan-sulfate 6-O-sulfotransferase" evidence="2">
    <location>
        <begin position="36"/>
        <end position="386"/>
    </location>
</feature>
<dbReference type="EMBL" id="CAUYUJ010014270">
    <property type="protein sequence ID" value="CAK0839094.1"/>
    <property type="molecule type" value="Genomic_DNA"/>
</dbReference>
<keyword evidence="2" id="KW-0732">Signal</keyword>
<organism evidence="3 4">
    <name type="scientific">Prorocentrum cordatum</name>
    <dbReference type="NCBI Taxonomy" id="2364126"/>
    <lineage>
        <taxon>Eukaryota</taxon>
        <taxon>Sar</taxon>
        <taxon>Alveolata</taxon>
        <taxon>Dinophyceae</taxon>
        <taxon>Prorocentrales</taxon>
        <taxon>Prorocentraceae</taxon>
        <taxon>Prorocentrum</taxon>
    </lineage>
</organism>
<accession>A0ABN9T2V1</accession>
<gene>
    <name evidence="3" type="ORF">PCOR1329_LOCUS34866</name>
</gene>
<feature type="signal peptide" evidence="2">
    <location>
        <begin position="1"/>
        <end position="35"/>
    </location>
</feature>
<dbReference type="Proteomes" id="UP001189429">
    <property type="component" value="Unassembled WGS sequence"/>
</dbReference>
<dbReference type="InterPro" id="IPR027417">
    <property type="entry name" value="P-loop_NTPase"/>
</dbReference>
<proteinExistence type="predicted"/>
<feature type="region of interest" description="Disordered" evidence="1">
    <location>
        <begin position="51"/>
        <end position="80"/>
    </location>
</feature>
<evidence type="ECO:0000256" key="1">
    <source>
        <dbReference type="SAM" id="MobiDB-lite"/>
    </source>
</evidence>
<evidence type="ECO:0000313" key="3">
    <source>
        <dbReference type="EMBL" id="CAK0839094.1"/>
    </source>
</evidence>
<evidence type="ECO:0008006" key="5">
    <source>
        <dbReference type="Google" id="ProtNLM"/>
    </source>
</evidence>
<keyword evidence="4" id="KW-1185">Reference proteome</keyword>
<dbReference type="Gene3D" id="3.40.50.300">
    <property type="entry name" value="P-loop containing nucleotide triphosphate hydrolases"/>
    <property type="match status" value="1"/>
</dbReference>
<reference evidence="3" key="1">
    <citation type="submission" date="2023-10" db="EMBL/GenBank/DDBJ databases">
        <authorList>
            <person name="Chen Y."/>
            <person name="Shah S."/>
            <person name="Dougan E. K."/>
            <person name="Thang M."/>
            <person name="Chan C."/>
        </authorList>
    </citation>
    <scope>NUCLEOTIDE SEQUENCE [LARGE SCALE GENOMIC DNA]</scope>
</reference>